<dbReference type="EMBL" id="JACPRF010000380">
    <property type="protein sequence ID" value="MBI2877697.1"/>
    <property type="molecule type" value="Genomic_DNA"/>
</dbReference>
<name>A0A932CQV2_UNCTE</name>
<dbReference type="Proteomes" id="UP000769766">
    <property type="component" value="Unassembled WGS sequence"/>
</dbReference>
<protein>
    <submittedName>
        <fullName evidence="2">DUF111 family protein</fullName>
    </submittedName>
</protein>
<evidence type="ECO:0000256" key="1">
    <source>
        <dbReference type="ARBA" id="ARBA00022596"/>
    </source>
</evidence>
<sequence>MAEERDQERLTRALFEESSTLGVRFYTAHRKKLSRIERQVTTPYGPVKVKVGLSAGQPLQLAPELEDCYRLARERNLPLKEIYDAAKEAARECLR</sequence>
<dbReference type="Pfam" id="PF01969">
    <property type="entry name" value="Ni_insertion"/>
    <property type="match status" value="1"/>
</dbReference>
<organism evidence="2 3">
    <name type="scientific">Tectimicrobiota bacterium</name>
    <dbReference type="NCBI Taxonomy" id="2528274"/>
    <lineage>
        <taxon>Bacteria</taxon>
        <taxon>Pseudomonadati</taxon>
        <taxon>Nitrospinota/Tectimicrobiota group</taxon>
        <taxon>Candidatus Tectimicrobiota</taxon>
    </lineage>
</organism>
<accession>A0A932CQV2</accession>
<evidence type="ECO:0000313" key="2">
    <source>
        <dbReference type="EMBL" id="MBI2877697.1"/>
    </source>
</evidence>
<dbReference type="PANTHER" id="PTHR36566:SF1">
    <property type="entry name" value="PYRIDINIUM-3,5-BISTHIOCARBOXYLIC ACID MONONUCLEOTIDE NICKEL INSERTION PROTEIN"/>
    <property type="match status" value="1"/>
</dbReference>
<gene>
    <name evidence="2" type="ORF">HYY20_12530</name>
</gene>
<dbReference type="PANTHER" id="PTHR36566">
    <property type="entry name" value="NICKEL INSERTION PROTEIN-RELATED"/>
    <property type="match status" value="1"/>
</dbReference>
<comment type="caution">
    <text evidence="2">The sequence shown here is derived from an EMBL/GenBank/DDBJ whole genome shotgun (WGS) entry which is preliminary data.</text>
</comment>
<proteinExistence type="predicted"/>
<dbReference type="Gene3D" id="3.10.20.300">
    <property type="entry name" value="mk0293 like domain"/>
    <property type="match status" value="1"/>
</dbReference>
<reference evidence="2" key="1">
    <citation type="submission" date="2020-07" db="EMBL/GenBank/DDBJ databases">
        <title>Huge and variable diversity of episymbiotic CPR bacteria and DPANN archaea in groundwater ecosystems.</title>
        <authorList>
            <person name="He C.Y."/>
            <person name="Keren R."/>
            <person name="Whittaker M."/>
            <person name="Farag I.F."/>
            <person name="Doudna J."/>
            <person name="Cate J.H.D."/>
            <person name="Banfield J.F."/>
        </authorList>
    </citation>
    <scope>NUCLEOTIDE SEQUENCE</scope>
    <source>
        <strain evidence="2">NC_groundwater_672_Ag_B-0.1um_62_36</strain>
    </source>
</reference>
<dbReference type="AlphaFoldDB" id="A0A932CQV2"/>
<dbReference type="InterPro" id="IPR002822">
    <property type="entry name" value="Ni_insertion"/>
</dbReference>
<evidence type="ECO:0000313" key="3">
    <source>
        <dbReference type="Proteomes" id="UP000769766"/>
    </source>
</evidence>
<keyword evidence="1" id="KW-0533">Nickel</keyword>